<keyword evidence="3" id="KW-1185">Reference proteome</keyword>
<gene>
    <name evidence="2" type="ORF">Xinn_04178</name>
</gene>
<feature type="region of interest" description="Disordered" evidence="1">
    <location>
        <begin position="66"/>
        <end position="100"/>
    </location>
</feature>
<comment type="caution">
    <text evidence="2">The sequence shown here is derived from an EMBL/GenBank/DDBJ whole genome shotgun (WGS) entry which is preliminary data.</text>
</comment>
<dbReference type="Proteomes" id="UP000224871">
    <property type="component" value="Unassembled WGS sequence"/>
</dbReference>
<accession>A0A2G0MHV7</accession>
<dbReference type="EMBL" id="NIBU01000225">
    <property type="protein sequence ID" value="PHM22003.1"/>
    <property type="molecule type" value="Genomic_DNA"/>
</dbReference>
<protein>
    <submittedName>
        <fullName evidence="2">Uncharacterized protein</fullName>
    </submittedName>
</protein>
<feature type="compositionally biased region" description="Polar residues" evidence="1">
    <location>
        <begin position="78"/>
        <end position="100"/>
    </location>
</feature>
<reference evidence="2 3" key="1">
    <citation type="journal article" date="2017" name="Nat. Microbiol.">
        <title>Natural product diversity associated with the nematode symbionts Photorhabdus and Xenorhabdus.</title>
        <authorList>
            <person name="Tobias N.J."/>
            <person name="Wolff H."/>
            <person name="Djahanschiri B."/>
            <person name="Grundmann F."/>
            <person name="Kronenwerth M."/>
            <person name="Shi Y.M."/>
            <person name="Simonyi S."/>
            <person name="Grun P."/>
            <person name="Shapiro-Ilan D."/>
            <person name="Pidot S.J."/>
            <person name="Stinear T.P."/>
            <person name="Ebersberger I."/>
            <person name="Bode H.B."/>
        </authorList>
    </citation>
    <scope>NUCLEOTIDE SEQUENCE [LARGE SCALE GENOMIC DNA]</scope>
    <source>
        <strain evidence="2 3">DSM 16336</strain>
    </source>
</reference>
<proteinExistence type="predicted"/>
<evidence type="ECO:0000256" key="1">
    <source>
        <dbReference type="SAM" id="MobiDB-lite"/>
    </source>
</evidence>
<evidence type="ECO:0000313" key="2">
    <source>
        <dbReference type="EMBL" id="PHM22003.1"/>
    </source>
</evidence>
<name>A0A2G0MHV7_9GAMM</name>
<sequence>MMWLVSVPEVWHCLMQHLNGRPSTVPLIDMLLQEAAGQVHSPLDKQAASPTVTEVAFAAENGSVTASETTAIPPISEINRSSPSATDDTRTLLSLFQSTD</sequence>
<organism evidence="2 3">
    <name type="scientific">Xenorhabdus innexi</name>
    <dbReference type="NCBI Taxonomy" id="290109"/>
    <lineage>
        <taxon>Bacteria</taxon>
        <taxon>Pseudomonadati</taxon>
        <taxon>Pseudomonadota</taxon>
        <taxon>Gammaproteobacteria</taxon>
        <taxon>Enterobacterales</taxon>
        <taxon>Morganellaceae</taxon>
        <taxon>Xenorhabdus</taxon>
    </lineage>
</organism>
<evidence type="ECO:0000313" key="3">
    <source>
        <dbReference type="Proteomes" id="UP000224871"/>
    </source>
</evidence>